<feature type="compositionally biased region" description="Basic and acidic residues" evidence="1">
    <location>
        <begin position="18"/>
        <end position="33"/>
    </location>
</feature>
<reference evidence="3" key="1">
    <citation type="submission" date="2017-04" db="EMBL/GenBank/DDBJ databases">
        <title>Function of individual gut microbiota members based on whole genome sequencing of pure cultures obtained from chicken caecum.</title>
        <authorList>
            <person name="Medvecky M."/>
            <person name="Cejkova D."/>
            <person name="Polansky O."/>
            <person name="Karasova D."/>
            <person name="Kubasova T."/>
            <person name="Cizek A."/>
            <person name="Rychlik I."/>
        </authorList>
    </citation>
    <scope>NUCLEOTIDE SEQUENCE [LARGE SCALE GENOMIC DNA]</scope>
    <source>
        <strain evidence="3">An199</strain>
    </source>
</reference>
<name>A0A1Y4I9B1_PARDI</name>
<feature type="region of interest" description="Disordered" evidence="1">
    <location>
        <begin position="1"/>
        <end position="33"/>
    </location>
</feature>
<evidence type="ECO:0000313" key="2">
    <source>
        <dbReference type="EMBL" id="OUP16813.1"/>
    </source>
</evidence>
<dbReference type="Proteomes" id="UP000195950">
    <property type="component" value="Unassembled WGS sequence"/>
</dbReference>
<evidence type="ECO:0000256" key="1">
    <source>
        <dbReference type="SAM" id="MobiDB-lite"/>
    </source>
</evidence>
<proteinExistence type="predicted"/>
<protein>
    <recommendedName>
        <fullName evidence="4">Structural protein P5</fullName>
    </recommendedName>
</protein>
<dbReference type="EMBL" id="NFJX01000014">
    <property type="protein sequence ID" value="OUP16813.1"/>
    <property type="molecule type" value="Genomic_DNA"/>
</dbReference>
<evidence type="ECO:0008006" key="4">
    <source>
        <dbReference type="Google" id="ProtNLM"/>
    </source>
</evidence>
<gene>
    <name evidence="2" type="ORF">B5F32_14665</name>
</gene>
<evidence type="ECO:0000313" key="3">
    <source>
        <dbReference type="Proteomes" id="UP000195950"/>
    </source>
</evidence>
<accession>A0A1Y4I9B1</accession>
<sequence length="137" mass="16006">MTTTPRGVRNNNPGNIRNSERNDWTGEVSKADKKDNSFEEFKDIPHGVRAMMKLLLKYQRSYNLHSIKELIERWAPRNENDTAAYVRWVCREMQIPDCCRLDLSDKGTMCALVDAMCYMENGERIPMEDIEAGWELM</sequence>
<organism evidence="2 3">
    <name type="scientific">Parabacteroides distasonis</name>
    <dbReference type="NCBI Taxonomy" id="823"/>
    <lineage>
        <taxon>Bacteria</taxon>
        <taxon>Pseudomonadati</taxon>
        <taxon>Bacteroidota</taxon>
        <taxon>Bacteroidia</taxon>
        <taxon>Bacteroidales</taxon>
        <taxon>Tannerellaceae</taxon>
        <taxon>Parabacteroides</taxon>
    </lineage>
</organism>
<dbReference type="AlphaFoldDB" id="A0A1Y4I9B1"/>
<comment type="caution">
    <text evidence="2">The sequence shown here is derived from an EMBL/GenBank/DDBJ whole genome shotgun (WGS) entry which is preliminary data.</text>
</comment>
<feature type="compositionally biased region" description="Polar residues" evidence="1">
    <location>
        <begin position="1"/>
        <end position="17"/>
    </location>
</feature>
<dbReference type="RefSeq" id="WP_087345581.1">
    <property type="nucleotide sequence ID" value="NZ_DAWDPQ010000235.1"/>
</dbReference>